<dbReference type="EMBL" id="AAOE01000001">
    <property type="protein sequence ID" value="EAR11345.1"/>
    <property type="molecule type" value="Genomic_DNA"/>
</dbReference>
<sequence>MLNDPIQVHVTRGGITESQHDISAVVINSHGNVLEQWGDVDKPVYPRSAIKALQALPMVERGGVERFGFSESELALCCASHNGETEHVNTAQSMLDKVSCSEANYECGKQWPMRVEAGYALAAAGQLPDQRHNNCSGKHAGMLALAQLLGVDSAGYIAADHPVQHTIRETFEQMCDVDLSRAPVSPDGCSAPTWAMPLTALALGFARFADPQSLPPERAQACRALYQAVIHHPFMVAGTERYCTEMMTVLGDRAFLKVGAEGVYIAAIPGQNIAIALKCEDGAKRGAERVMTELLDRYGVTKGLSDAEMAPFRTPEIRNWNGLLTGVIRCDIVEL</sequence>
<dbReference type="OrthoDB" id="9780674at2"/>
<dbReference type="RefSeq" id="WP_008044949.1">
    <property type="nucleotide sequence ID" value="NZ_CH724151.1"/>
</dbReference>
<dbReference type="Proteomes" id="UP000005953">
    <property type="component" value="Unassembled WGS sequence"/>
</dbReference>
<accession>A4B9P4</accession>
<comment type="caution">
    <text evidence="1">The sequence shown here is derived from an EMBL/GenBank/DDBJ whole genome shotgun (WGS) entry which is preliminary data.</text>
</comment>
<dbReference type="Pfam" id="PF06089">
    <property type="entry name" value="Asparaginase_II"/>
    <property type="match status" value="1"/>
</dbReference>
<evidence type="ECO:0000313" key="1">
    <source>
        <dbReference type="EMBL" id="EAR11345.1"/>
    </source>
</evidence>
<reference evidence="1 2" key="1">
    <citation type="submission" date="2006-02" db="EMBL/GenBank/DDBJ databases">
        <authorList>
            <person name="Pinhassi J."/>
            <person name="Pedros-Alio C."/>
            <person name="Ferriera S."/>
            <person name="Johnson J."/>
            <person name="Kravitz S."/>
            <person name="Halpern A."/>
            <person name="Remington K."/>
            <person name="Beeson K."/>
            <person name="Tran B."/>
            <person name="Rogers Y.-H."/>
            <person name="Friedman R."/>
            <person name="Venter J.C."/>
        </authorList>
    </citation>
    <scope>NUCLEOTIDE SEQUENCE [LARGE SCALE GENOMIC DNA]</scope>
    <source>
        <strain evidence="1 2">MED297</strain>
    </source>
</reference>
<name>A4B9P4_9GAMM</name>
<dbReference type="AlphaFoldDB" id="A4B9P4"/>
<evidence type="ECO:0000313" key="2">
    <source>
        <dbReference type="Proteomes" id="UP000005953"/>
    </source>
</evidence>
<dbReference type="HOGENOM" id="CLU_062004_0_0_6"/>
<protein>
    <recommendedName>
        <fullName evidence="3">L-asparaginase II</fullName>
    </recommendedName>
</protein>
<gene>
    <name evidence="1" type="ORF">MED297_20697</name>
</gene>
<proteinExistence type="predicted"/>
<keyword evidence="2" id="KW-1185">Reference proteome</keyword>
<dbReference type="STRING" id="314283.MED297_20697"/>
<evidence type="ECO:0008006" key="3">
    <source>
        <dbReference type="Google" id="ProtNLM"/>
    </source>
</evidence>
<dbReference type="PANTHER" id="PTHR42110">
    <property type="entry name" value="L-ASPARAGINASE, PUTATIVE (AFU_ORTHOLOGUE AFUA_3G11890)-RELATED"/>
    <property type="match status" value="1"/>
</dbReference>
<dbReference type="PANTHER" id="PTHR42110:SF1">
    <property type="entry name" value="L-ASPARAGINASE, PUTATIVE (AFU_ORTHOLOGUE AFUA_3G11890)-RELATED"/>
    <property type="match status" value="1"/>
</dbReference>
<dbReference type="InterPro" id="IPR010349">
    <property type="entry name" value="Asparaginase_II"/>
</dbReference>
<organism evidence="1 2">
    <name type="scientific">Reinekea blandensis MED297</name>
    <dbReference type="NCBI Taxonomy" id="314283"/>
    <lineage>
        <taxon>Bacteria</taxon>
        <taxon>Pseudomonadati</taxon>
        <taxon>Pseudomonadota</taxon>
        <taxon>Gammaproteobacteria</taxon>
        <taxon>Oceanospirillales</taxon>
        <taxon>Saccharospirillaceae</taxon>
        <taxon>Reinekea</taxon>
    </lineage>
</organism>